<dbReference type="RefSeq" id="XP_022468050.1">
    <property type="nucleotide sequence ID" value="XM_022625437.1"/>
</dbReference>
<dbReference type="PANTHER" id="PTHR31382:SF1">
    <property type="entry name" value="SODIUM ION_PROTON EXCHANGER (EUROFUNG)"/>
    <property type="match status" value="1"/>
</dbReference>
<organism evidence="8 9">
    <name type="scientific">Colletotrichum orchidophilum</name>
    <dbReference type="NCBI Taxonomy" id="1209926"/>
    <lineage>
        <taxon>Eukaryota</taxon>
        <taxon>Fungi</taxon>
        <taxon>Dikarya</taxon>
        <taxon>Ascomycota</taxon>
        <taxon>Pezizomycotina</taxon>
        <taxon>Sordariomycetes</taxon>
        <taxon>Hypocreomycetidae</taxon>
        <taxon>Glomerellales</taxon>
        <taxon>Glomerellaceae</taxon>
        <taxon>Colletotrichum</taxon>
    </lineage>
</organism>
<dbReference type="InterPro" id="IPR006153">
    <property type="entry name" value="Cation/H_exchanger_TM"/>
</dbReference>
<feature type="transmembrane region" description="Helical" evidence="6">
    <location>
        <begin position="145"/>
        <end position="168"/>
    </location>
</feature>
<evidence type="ECO:0000256" key="3">
    <source>
        <dbReference type="ARBA" id="ARBA00022989"/>
    </source>
</evidence>
<feature type="transmembrane region" description="Helical" evidence="6">
    <location>
        <begin position="51"/>
        <end position="71"/>
    </location>
</feature>
<evidence type="ECO:0000256" key="1">
    <source>
        <dbReference type="ARBA" id="ARBA00004141"/>
    </source>
</evidence>
<dbReference type="InterPro" id="IPR004712">
    <property type="entry name" value="Na+/H+_antiporter_fungi"/>
</dbReference>
<feature type="domain" description="Cation/H+ exchanger transmembrane" evidence="7">
    <location>
        <begin position="76"/>
        <end position="479"/>
    </location>
</feature>
<dbReference type="GeneID" id="34566947"/>
<dbReference type="GO" id="GO:0005886">
    <property type="term" value="C:plasma membrane"/>
    <property type="evidence" value="ECO:0007669"/>
    <property type="project" value="InterPro"/>
</dbReference>
<dbReference type="AlphaFoldDB" id="A0A1G4AP45"/>
<dbReference type="PANTHER" id="PTHR31382">
    <property type="entry name" value="NA(+)/H(+) ANTIPORTER"/>
    <property type="match status" value="1"/>
</dbReference>
<evidence type="ECO:0000256" key="4">
    <source>
        <dbReference type="ARBA" id="ARBA00023136"/>
    </source>
</evidence>
<comment type="caution">
    <text evidence="8">The sequence shown here is derived from an EMBL/GenBank/DDBJ whole genome shotgun (WGS) entry which is preliminary data.</text>
</comment>
<keyword evidence="3 6" id="KW-1133">Transmembrane helix</keyword>
<feature type="transmembrane region" description="Helical" evidence="6">
    <location>
        <begin position="460"/>
        <end position="480"/>
    </location>
</feature>
<dbReference type="OrthoDB" id="5327978at2759"/>
<gene>
    <name evidence="8" type="ORF">CORC01_13821</name>
</gene>
<dbReference type="STRING" id="1209926.A0A1G4AP45"/>
<feature type="compositionally biased region" description="Polar residues" evidence="5">
    <location>
        <begin position="15"/>
        <end position="26"/>
    </location>
</feature>
<protein>
    <submittedName>
        <fullName evidence="8">Sodium/hydrogen exchanger family protein</fullName>
    </submittedName>
</protein>
<dbReference type="GO" id="GO:0120029">
    <property type="term" value="P:proton export across plasma membrane"/>
    <property type="evidence" value="ECO:0007669"/>
    <property type="project" value="InterPro"/>
</dbReference>
<dbReference type="Proteomes" id="UP000176998">
    <property type="component" value="Unassembled WGS sequence"/>
</dbReference>
<dbReference type="EMBL" id="MJBS01000216">
    <property type="protein sequence ID" value="OHE90876.1"/>
    <property type="molecule type" value="Genomic_DNA"/>
</dbReference>
<evidence type="ECO:0000256" key="2">
    <source>
        <dbReference type="ARBA" id="ARBA00022692"/>
    </source>
</evidence>
<feature type="non-terminal residue" evidence="8">
    <location>
        <position position="1"/>
    </location>
</feature>
<feature type="transmembrane region" description="Helical" evidence="6">
    <location>
        <begin position="414"/>
        <end position="433"/>
    </location>
</feature>
<evidence type="ECO:0000256" key="5">
    <source>
        <dbReference type="SAM" id="MobiDB-lite"/>
    </source>
</evidence>
<evidence type="ECO:0000313" key="9">
    <source>
        <dbReference type="Proteomes" id="UP000176998"/>
    </source>
</evidence>
<evidence type="ECO:0000313" key="8">
    <source>
        <dbReference type="EMBL" id="OHE90876.1"/>
    </source>
</evidence>
<feature type="transmembrane region" description="Helical" evidence="6">
    <location>
        <begin position="382"/>
        <end position="402"/>
    </location>
</feature>
<name>A0A1G4AP45_9PEZI</name>
<feature type="transmembrane region" description="Helical" evidence="6">
    <location>
        <begin position="297"/>
        <end position="317"/>
    </location>
</feature>
<accession>A0A1G4AP45</accession>
<evidence type="ECO:0000256" key="6">
    <source>
        <dbReference type="SAM" id="Phobius"/>
    </source>
</evidence>
<comment type="subcellular location">
    <subcellularLocation>
        <location evidence="1">Membrane</location>
        <topology evidence="1">Multi-pass membrane protein</topology>
    </subcellularLocation>
</comment>
<sequence length="499" mass="54712">IEAFPFHVPAAVARSTPSSSQGLETQGQDDRSGRLGCSALSEVMDLSITNFNVVISVLGGWLVLFGTFSYLIKENLYLSEALVSLLGGVTFTHVAKLLKPGEHAVSEDAVASVTLDFSRLVLGVQLVLAGVQLPSRYLRTEWKSLCLLLGPGMIGMWTCTSAVVWLLVPDLPLVHALAIAACITPTDPVLSTTIVKGRFAEENVPEDLQQIIVAESGANDGLGYPFLFLALYLIKYTESDGNPASSEGGFGAALSLFFGQTCVYVVLMSVFYGWVVGLLAQRLLHWAERRKYVERECFLLFPIGMAIFILGTCGMVGSDDVLACFIAGNVFTWNDWFRLETVEDPVQPAVDMMLNMAIFMWLGAVCPWESFWNSELVSPYRLVALGVLVLLLRRLPVILGLHRYIRQIQGPRQALFVGYFGPIGVSAIFYLYVGLEFLETLTDDDGQRADAKQLGETMLVTIWFLIICSIVVHGTSVPIAKLGKSTYQRLFPRSVSLPA</sequence>
<keyword evidence="2 6" id="KW-0812">Transmembrane</keyword>
<dbReference type="Pfam" id="PF00999">
    <property type="entry name" value="Na_H_Exchanger"/>
    <property type="match status" value="1"/>
</dbReference>
<feature type="transmembrane region" description="Helical" evidence="6">
    <location>
        <begin position="250"/>
        <end position="276"/>
    </location>
</feature>
<proteinExistence type="predicted"/>
<keyword evidence="4 6" id="KW-0472">Membrane</keyword>
<dbReference type="GO" id="GO:0042391">
    <property type="term" value="P:regulation of membrane potential"/>
    <property type="evidence" value="ECO:0007669"/>
    <property type="project" value="InterPro"/>
</dbReference>
<evidence type="ECO:0000259" key="7">
    <source>
        <dbReference type="Pfam" id="PF00999"/>
    </source>
</evidence>
<feature type="region of interest" description="Disordered" evidence="5">
    <location>
        <begin position="13"/>
        <end position="33"/>
    </location>
</feature>
<reference evidence="8 9" key="1">
    <citation type="submission" date="2016-09" db="EMBL/GenBank/DDBJ databases">
        <authorList>
            <person name="Capua I."/>
            <person name="De Benedictis P."/>
            <person name="Joannis T."/>
            <person name="Lombin L.H."/>
            <person name="Cattoli G."/>
        </authorList>
    </citation>
    <scope>NUCLEOTIDE SEQUENCE [LARGE SCALE GENOMIC DNA]</scope>
    <source>
        <strain evidence="8 9">IMI 309357</strain>
    </source>
</reference>
<keyword evidence="9" id="KW-1185">Reference proteome</keyword>
<dbReference type="GO" id="GO:0015385">
    <property type="term" value="F:sodium:proton antiporter activity"/>
    <property type="evidence" value="ECO:0007669"/>
    <property type="project" value="InterPro"/>
</dbReference>
<dbReference type="GO" id="GO:0036376">
    <property type="term" value="P:sodium ion export across plasma membrane"/>
    <property type="evidence" value="ECO:0007669"/>
    <property type="project" value="InterPro"/>
</dbReference>